<keyword evidence="4" id="KW-0645">Protease</keyword>
<keyword evidence="5 11" id="KW-0812">Transmembrane</keyword>
<keyword evidence="9" id="KW-0482">Metalloprotease</keyword>
<dbReference type="Pfam" id="PF02163">
    <property type="entry name" value="Peptidase_M50"/>
    <property type="match status" value="1"/>
</dbReference>
<dbReference type="InterPro" id="IPR004387">
    <property type="entry name" value="Pept_M50_Zn"/>
</dbReference>
<evidence type="ECO:0000256" key="10">
    <source>
        <dbReference type="ARBA" id="ARBA00023136"/>
    </source>
</evidence>
<keyword evidence="10 11" id="KW-0472">Membrane</keyword>
<protein>
    <recommendedName>
        <fullName evidence="12">Peptidase M50 domain-containing protein</fullName>
    </recommendedName>
</protein>
<organism evidence="13">
    <name type="scientific">Ammonifex degensii</name>
    <dbReference type="NCBI Taxonomy" id="42838"/>
    <lineage>
        <taxon>Bacteria</taxon>
        <taxon>Bacillati</taxon>
        <taxon>Bacillota</taxon>
        <taxon>Clostridia</taxon>
        <taxon>Thermoanaerobacterales</taxon>
        <taxon>Thermoanaerobacteraceae</taxon>
        <taxon>Ammonifex</taxon>
    </lineage>
</organism>
<evidence type="ECO:0000256" key="3">
    <source>
        <dbReference type="ARBA" id="ARBA00007931"/>
    </source>
</evidence>
<evidence type="ECO:0000256" key="1">
    <source>
        <dbReference type="ARBA" id="ARBA00001947"/>
    </source>
</evidence>
<evidence type="ECO:0000256" key="5">
    <source>
        <dbReference type="ARBA" id="ARBA00022692"/>
    </source>
</evidence>
<evidence type="ECO:0000256" key="2">
    <source>
        <dbReference type="ARBA" id="ARBA00004141"/>
    </source>
</evidence>
<dbReference type="InterPro" id="IPR036034">
    <property type="entry name" value="PDZ_sf"/>
</dbReference>
<feature type="transmembrane region" description="Helical" evidence="11">
    <location>
        <begin position="168"/>
        <end position="186"/>
    </location>
</feature>
<dbReference type="Gene3D" id="2.30.42.10">
    <property type="match status" value="1"/>
</dbReference>
<keyword evidence="8 11" id="KW-1133">Transmembrane helix</keyword>
<sequence>MAINGRPVDRWEEVLRAIAFHPEREKVLTVERSGRELTVRVKPRMEEDGKGRIGISPVVVPERLSPAGAVWAGAKYTYRITVVIADFLGKMLTGRAPADVGGPVRVMVEIGKAAHFGFLPLVQLTAFLSINLGFFNLLPVPALDGARVVFLTWESVTRRPLDPEKENIIHMVGFAFLLLLMVLVTYRDFIHLASGVN</sequence>
<evidence type="ECO:0000259" key="12">
    <source>
        <dbReference type="Pfam" id="PF02163"/>
    </source>
</evidence>
<evidence type="ECO:0000313" key="13">
    <source>
        <dbReference type="EMBL" id="HDW51405.1"/>
    </source>
</evidence>
<dbReference type="PANTHER" id="PTHR42837">
    <property type="entry name" value="REGULATOR OF SIGMA-E PROTEASE RSEP"/>
    <property type="match status" value="1"/>
</dbReference>
<dbReference type="AlphaFoldDB" id="A0A7C1F3E5"/>
<comment type="similarity">
    <text evidence="3">Belongs to the peptidase M50B family.</text>
</comment>
<accession>A0A7C1F3E5</accession>
<dbReference type="InterPro" id="IPR008915">
    <property type="entry name" value="Peptidase_M50"/>
</dbReference>
<dbReference type="CDD" id="cd06163">
    <property type="entry name" value="S2P-M50_PDZ_RseP-like"/>
    <property type="match status" value="1"/>
</dbReference>
<dbReference type="GO" id="GO:0004222">
    <property type="term" value="F:metalloendopeptidase activity"/>
    <property type="evidence" value="ECO:0007669"/>
    <property type="project" value="InterPro"/>
</dbReference>
<comment type="subcellular location">
    <subcellularLocation>
        <location evidence="2">Membrane</location>
        <topology evidence="2">Multi-pass membrane protein</topology>
    </subcellularLocation>
</comment>
<evidence type="ECO:0000256" key="8">
    <source>
        <dbReference type="ARBA" id="ARBA00022989"/>
    </source>
</evidence>
<dbReference type="SUPFAM" id="SSF50156">
    <property type="entry name" value="PDZ domain-like"/>
    <property type="match status" value="1"/>
</dbReference>
<comment type="caution">
    <text evidence="13">The sequence shown here is derived from an EMBL/GenBank/DDBJ whole genome shotgun (WGS) entry which is preliminary data.</text>
</comment>
<evidence type="ECO:0000256" key="11">
    <source>
        <dbReference type="SAM" id="Phobius"/>
    </source>
</evidence>
<evidence type="ECO:0000256" key="4">
    <source>
        <dbReference type="ARBA" id="ARBA00022670"/>
    </source>
</evidence>
<comment type="cofactor">
    <cofactor evidence="1">
        <name>Zn(2+)</name>
        <dbReference type="ChEBI" id="CHEBI:29105"/>
    </cofactor>
</comment>
<name>A0A7C1F3E5_9THEO</name>
<evidence type="ECO:0000256" key="7">
    <source>
        <dbReference type="ARBA" id="ARBA00022833"/>
    </source>
</evidence>
<reference evidence="13" key="1">
    <citation type="journal article" date="2020" name="mSystems">
        <title>Genome- and Community-Level Interaction Insights into Carbon Utilization and Element Cycling Functions of Hydrothermarchaeota in Hydrothermal Sediment.</title>
        <authorList>
            <person name="Zhou Z."/>
            <person name="Liu Y."/>
            <person name="Xu W."/>
            <person name="Pan J."/>
            <person name="Luo Z.H."/>
            <person name="Li M."/>
        </authorList>
    </citation>
    <scope>NUCLEOTIDE SEQUENCE [LARGE SCALE GENOMIC DNA]</scope>
    <source>
        <strain evidence="13">SpSt-301</strain>
    </source>
</reference>
<gene>
    <name evidence="13" type="ORF">ENQ35_01465</name>
</gene>
<keyword evidence="6" id="KW-0378">Hydrolase</keyword>
<proteinExistence type="inferred from homology"/>
<dbReference type="GO" id="GO:0016020">
    <property type="term" value="C:membrane"/>
    <property type="evidence" value="ECO:0007669"/>
    <property type="project" value="UniProtKB-SubCell"/>
</dbReference>
<keyword evidence="7" id="KW-0862">Zinc</keyword>
<dbReference type="EMBL" id="DSMV01000095">
    <property type="protein sequence ID" value="HDW51405.1"/>
    <property type="molecule type" value="Genomic_DNA"/>
</dbReference>
<dbReference type="GO" id="GO:0006508">
    <property type="term" value="P:proteolysis"/>
    <property type="evidence" value="ECO:0007669"/>
    <property type="project" value="UniProtKB-KW"/>
</dbReference>
<feature type="domain" description="Peptidase M50" evidence="12">
    <location>
        <begin position="69"/>
        <end position="180"/>
    </location>
</feature>
<evidence type="ECO:0000256" key="6">
    <source>
        <dbReference type="ARBA" id="ARBA00022801"/>
    </source>
</evidence>
<evidence type="ECO:0000256" key="9">
    <source>
        <dbReference type="ARBA" id="ARBA00023049"/>
    </source>
</evidence>
<feature type="transmembrane region" description="Helical" evidence="11">
    <location>
        <begin position="113"/>
        <end position="135"/>
    </location>
</feature>
<dbReference type="PANTHER" id="PTHR42837:SF2">
    <property type="entry name" value="MEMBRANE METALLOPROTEASE ARASP2, CHLOROPLASTIC-RELATED"/>
    <property type="match status" value="1"/>
</dbReference>